<reference evidence="5 6" key="1">
    <citation type="submission" date="2018-06" db="EMBL/GenBank/DDBJ databases">
        <title>Genomic Encyclopedia of Archaeal and Bacterial Type Strains, Phase II (KMG-II): from individual species to whole genera.</title>
        <authorList>
            <person name="Goeker M."/>
        </authorList>
    </citation>
    <scope>NUCLEOTIDE SEQUENCE [LARGE SCALE GENOMIC DNA]</scope>
    <source>
        <strain evidence="5 6">DSM 22011</strain>
    </source>
</reference>
<evidence type="ECO:0000313" key="6">
    <source>
        <dbReference type="Proteomes" id="UP000249165"/>
    </source>
</evidence>
<dbReference type="InterPro" id="IPR043594">
    <property type="entry name" value="HMGL"/>
</dbReference>
<dbReference type="AlphaFoldDB" id="A0A327XHY1"/>
<keyword evidence="6" id="KW-1185">Reference proteome</keyword>
<dbReference type="Gene3D" id="3.20.20.70">
    <property type="entry name" value="Aldolase class I"/>
    <property type="match status" value="1"/>
</dbReference>
<dbReference type="GO" id="GO:0046951">
    <property type="term" value="P:ketone body biosynthetic process"/>
    <property type="evidence" value="ECO:0007669"/>
    <property type="project" value="TreeGrafter"/>
</dbReference>
<proteinExistence type="inferred from homology"/>
<name>A0A327XHY1_9RHOB</name>
<protein>
    <submittedName>
        <fullName evidence="5">Hydroxymethylglutaryl-CoA lyase</fullName>
    </submittedName>
</protein>
<dbReference type="GO" id="GO:0006552">
    <property type="term" value="P:L-leucine catabolic process"/>
    <property type="evidence" value="ECO:0007669"/>
    <property type="project" value="TreeGrafter"/>
</dbReference>
<dbReference type="GO" id="GO:0004419">
    <property type="term" value="F:hydroxymethylglutaryl-CoA lyase activity"/>
    <property type="evidence" value="ECO:0007669"/>
    <property type="project" value="TreeGrafter"/>
</dbReference>
<organism evidence="5 6">
    <name type="scientific">Salipiger aestuarii</name>
    <dbReference type="NCBI Taxonomy" id="568098"/>
    <lineage>
        <taxon>Bacteria</taxon>
        <taxon>Pseudomonadati</taxon>
        <taxon>Pseudomonadota</taxon>
        <taxon>Alphaproteobacteria</taxon>
        <taxon>Rhodobacterales</taxon>
        <taxon>Roseobacteraceae</taxon>
        <taxon>Salipiger</taxon>
    </lineage>
</organism>
<keyword evidence="2" id="KW-0479">Metal-binding</keyword>
<dbReference type="SUPFAM" id="SSF51569">
    <property type="entry name" value="Aldolase"/>
    <property type="match status" value="1"/>
</dbReference>
<keyword evidence="3 5" id="KW-0456">Lyase</keyword>
<evidence type="ECO:0000256" key="1">
    <source>
        <dbReference type="ARBA" id="ARBA00009405"/>
    </source>
</evidence>
<gene>
    <name evidence="5" type="ORF">ATI53_10774</name>
</gene>
<dbReference type="PANTHER" id="PTHR42738">
    <property type="entry name" value="HYDROXYMETHYLGLUTARYL-COA LYASE"/>
    <property type="match status" value="1"/>
</dbReference>
<feature type="domain" description="Pyruvate carboxyltransferase" evidence="4">
    <location>
        <begin position="7"/>
        <end position="272"/>
    </location>
</feature>
<dbReference type="NCBIfam" id="NF004283">
    <property type="entry name" value="PRK05692.1"/>
    <property type="match status" value="1"/>
</dbReference>
<dbReference type="InterPro" id="IPR000891">
    <property type="entry name" value="PYR_CT"/>
</dbReference>
<dbReference type="Proteomes" id="UP000249165">
    <property type="component" value="Unassembled WGS sequence"/>
</dbReference>
<dbReference type="EMBL" id="QLMG01000077">
    <property type="protein sequence ID" value="RAK08658.1"/>
    <property type="molecule type" value="Genomic_DNA"/>
</dbReference>
<dbReference type="PROSITE" id="PS50991">
    <property type="entry name" value="PYR_CT"/>
    <property type="match status" value="1"/>
</dbReference>
<dbReference type="RefSeq" id="WP_009506535.1">
    <property type="nucleotide sequence ID" value="NZ_LIQE01000087.1"/>
</dbReference>
<evidence type="ECO:0000256" key="2">
    <source>
        <dbReference type="ARBA" id="ARBA00022723"/>
    </source>
</evidence>
<evidence type="ECO:0000313" key="5">
    <source>
        <dbReference type="EMBL" id="RAK08658.1"/>
    </source>
</evidence>
<dbReference type="GO" id="GO:0046872">
    <property type="term" value="F:metal ion binding"/>
    <property type="evidence" value="ECO:0007669"/>
    <property type="project" value="UniProtKB-KW"/>
</dbReference>
<comment type="caution">
    <text evidence="5">The sequence shown here is derived from an EMBL/GenBank/DDBJ whole genome shotgun (WGS) entry which is preliminary data.</text>
</comment>
<comment type="similarity">
    <text evidence="1">Belongs to the HMG-CoA lyase family.</text>
</comment>
<evidence type="ECO:0000259" key="4">
    <source>
        <dbReference type="PROSITE" id="PS50991"/>
    </source>
</evidence>
<dbReference type="OrthoDB" id="9784013at2"/>
<evidence type="ECO:0000256" key="3">
    <source>
        <dbReference type="ARBA" id="ARBA00023239"/>
    </source>
</evidence>
<dbReference type="InterPro" id="IPR013785">
    <property type="entry name" value="Aldolase_TIM"/>
</dbReference>
<dbReference type="PANTHER" id="PTHR42738:SF7">
    <property type="entry name" value="HYDROXYMETHYLGLUTARYL-COA LYASE"/>
    <property type="match status" value="1"/>
</dbReference>
<sequence length="303" mass="32497">MKYDFDAEIVEVSPRDGIQNEKTILGLDAKLSLIDRAIAAGARRIEVTSFVNPKRVPQMADAESLAAALPRGAARYIGLALNRRGFDRVLAAGLDEVNFAVVLSETFSARNQGMTTDQGIALWHEVGRAAEGRIGTGLTLAAAFGCPFEGDMPLERMMDVLTRALDVMPAELTLADTIGAAVPVDITRRVAAVRDRWPDLPIRLHLHNTRNTGFANAWAGIQAGVRSFDASLGGVGGCPFAPRATGNIATEDLAWMLHRSRIDTGWNVDLACAAASWLETQLGHEIPGMLMKAGAFPPAPRTT</sequence>
<dbReference type="CDD" id="cd07938">
    <property type="entry name" value="DRE_TIM_HMGL"/>
    <property type="match status" value="1"/>
</dbReference>
<dbReference type="Pfam" id="PF00682">
    <property type="entry name" value="HMGL-like"/>
    <property type="match status" value="1"/>
</dbReference>
<accession>A0A327XHY1</accession>